<accession>A0A923PQ59</accession>
<organism evidence="1 2">
    <name type="scientific">Neolewinella lacunae</name>
    <dbReference type="NCBI Taxonomy" id="1517758"/>
    <lineage>
        <taxon>Bacteria</taxon>
        <taxon>Pseudomonadati</taxon>
        <taxon>Bacteroidota</taxon>
        <taxon>Saprospiria</taxon>
        <taxon>Saprospirales</taxon>
        <taxon>Lewinellaceae</taxon>
        <taxon>Neolewinella</taxon>
    </lineage>
</organism>
<dbReference type="AlphaFoldDB" id="A0A923PQ59"/>
<keyword evidence="1" id="KW-0808">Transferase</keyword>
<dbReference type="Proteomes" id="UP000650081">
    <property type="component" value="Unassembled WGS sequence"/>
</dbReference>
<dbReference type="Gene3D" id="3.40.50.150">
    <property type="entry name" value="Vaccinia Virus protein VP39"/>
    <property type="match status" value="1"/>
</dbReference>
<comment type="caution">
    <text evidence="1">The sequence shown here is derived from an EMBL/GenBank/DDBJ whole genome shotgun (WGS) entry which is preliminary data.</text>
</comment>
<dbReference type="SUPFAM" id="SSF53335">
    <property type="entry name" value="S-adenosyl-L-methionine-dependent methyltransferases"/>
    <property type="match status" value="1"/>
</dbReference>
<evidence type="ECO:0000313" key="1">
    <source>
        <dbReference type="EMBL" id="MBC6994702.1"/>
    </source>
</evidence>
<dbReference type="PANTHER" id="PTHR43167:SF1">
    <property type="entry name" value="PUTATIVE (AFU_ORTHOLOGUE AFUA_6G01830)-RELATED"/>
    <property type="match status" value="1"/>
</dbReference>
<proteinExistence type="predicted"/>
<dbReference type="PANTHER" id="PTHR43167">
    <property type="entry name" value="PUTATIVE (AFU_ORTHOLOGUE AFUA_6G01830)-RELATED"/>
    <property type="match status" value="1"/>
</dbReference>
<dbReference type="RefSeq" id="WP_187466767.1">
    <property type="nucleotide sequence ID" value="NZ_JACSIT010000100.1"/>
</dbReference>
<dbReference type="InterPro" id="IPR029063">
    <property type="entry name" value="SAM-dependent_MTases_sf"/>
</dbReference>
<evidence type="ECO:0000313" key="2">
    <source>
        <dbReference type="Proteomes" id="UP000650081"/>
    </source>
</evidence>
<dbReference type="GO" id="GO:0032259">
    <property type="term" value="P:methylation"/>
    <property type="evidence" value="ECO:0007669"/>
    <property type="project" value="UniProtKB-KW"/>
</dbReference>
<keyword evidence="2" id="KW-1185">Reference proteome</keyword>
<sequence length="289" mass="32667">MSTKLVYAWFRIRSALRWYWAARTRYDVHSPHLVDFMGAVFRDDRQYYAFDLIRAVRRYWSGHPGRVTLQSLGAPSMTTRRNERSVRSLVATNAISDRSGRFLFRLALWLRARTILEFGTNAGISTLYLHLADTRARLVTVEGNPAVAALAQETFARVGAGPNLCSHVGLFQEWLDTQLANAFLPTAASGQPTVLDLFFLDGDHREEPTLAYVERLLPLAGPDSVFVIADIHWSEGMEAAWRQLQGLPQVTASVDVYHFGLLFFRPGLAGPHLSLVPTRFKPWRLGFFS</sequence>
<protein>
    <submittedName>
        <fullName evidence="1">Class I SAM-dependent methyltransferase</fullName>
    </submittedName>
</protein>
<dbReference type="GO" id="GO:0008168">
    <property type="term" value="F:methyltransferase activity"/>
    <property type="evidence" value="ECO:0007669"/>
    <property type="project" value="UniProtKB-KW"/>
</dbReference>
<dbReference type="EMBL" id="JACSIT010000100">
    <property type="protein sequence ID" value="MBC6994702.1"/>
    <property type="molecule type" value="Genomic_DNA"/>
</dbReference>
<keyword evidence="1" id="KW-0489">Methyltransferase</keyword>
<gene>
    <name evidence="1" type="ORF">H9S92_11040</name>
</gene>
<dbReference type="Pfam" id="PF13578">
    <property type="entry name" value="Methyltransf_24"/>
    <property type="match status" value="1"/>
</dbReference>
<name>A0A923PQ59_9BACT</name>
<reference evidence="1" key="1">
    <citation type="submission" date="2020-08" db="EMBL/GenBank/DDBJ databases">
        <title>Lewinella bacteria from marine environments.</title>
        <authorList>
            <person name="Zhong Y."/>
        </authorList>
    </citation>
    <scope>NUCLEOTIDE SEQUENCE</scope>
    <source>
        <strain evidence="1">KCTC 42187</strain>
    </source>
</reference>